<accession>A0A6G3MGR8</accession>
<dbReference type="PANTHER" id="PTHR43763:SF6">
    <property type="entry name" value="XAA-PRO AMINOPEPTIDASE 1"/>
    <property type="match status" value="1"/>
</dbReference>
<protein>
    <submittedName>
        <fullName evidence="1">Xaa-Pro aminopeptidase ApepP (Trinotate prediction)</fullName>
    </submittedName>
</protein>
<keyword evidence="1" id="KW-0031">Aminopeptidase</keyword>
<dbReference type="Pfam" id="PF16189">
    <property type="entry name" value="Creatinase_N_2"/>
    <property type="match status" value="1"/>
</dbReference>
<keyword evidence="1" id="KW-0378">Hydrolase</keyword>
<name>A0A6G3MGR8_HENSL</name>
<sequence length="141" mass="16040">MLVSSAVMEHLNLSQKVGKEFAIIRPYLSITETIKDLAHNCARIWIDNSTPAFLVIDLPKNKLMIETNPINIQKAIKNETELQNLRKTCIRDAACLCEYFGYLEQNIVLTKITEVDGSNYLLSLRSLLGFRIKLEKCPISL</sequence>
<dbReference type="InterPro" id="IPR050422">
    <property type="entry name" value="X-Pro_aminopeptidase_P"/>
</dbReference>
<dbReference type="PANTHER" id="PTHR43763">
    <property type="entry name" value="XAA-PRO AMINOPEPTIDASE 1"/>
    <property type="match status" value="1"/>
</dbReference>
<reference evidence="1" key="1">
    <citation type="submission" date="2018-11" db="EMBL/GenBank/DDBJ databases">
        <title>Henneguya salminicola genome and transcriptome.</title>
        <authorList>
            <person name="Yahalomi D."/>
            <person name="Atkinson S.D."/>
            <person name="Neuhof M."/>
            <person name="Chang E.S."/>
            <person name="Philippe H."/>
            <person name="Cartwright P."/>
            <person name="Bartholomew J.L."/>
            <person name="Huchon D."/>
        </authorList>
    </citation>
    <scope>NUCLEOTIDE SEQUENCE</scope>
    <source>
        <strain evidence="1">Hz1</strain>
        <tissue evidence="1">Whole</tissue>
    </source>
</reference>
<dbReference type="EMBL" id="GHBP01002801">
    <property type="protein sequence ID" value="NDJ93207.1"/>
    <property type="molecule type" value="Transcribed_RNA"/>
</dbReference>
<keyword evidence="1" id="KW-0645">Protease</keyword>
<dbReference type="GO" id="GO:0004177">
    <property type="term" value="F:aminopeptidase activity"/>
    <property type="evidence" value="ECO:0007669"/>
    <property type="project" value="UniProtKB-KW"/>
</dbReference>
<dbReference type="AlphaFoldDB" id="A0A6G3MGR8"/>
<organism evidence="1">
    <name type="scientific">Henneguya salminicola</name>
    <name type="common">Myxosporean</name>
    <dbReference type="NCBI Taxonomy" id="69463"/>
    <lineage>
        <taxon>Eukaryota</taxon>
        <taxon>Metazoa</taxon>
        <taxon>Cnidaria</taxon>
        <taxon>Myxozoa</taxon>
        <taxon>Myxosporea</taxon>
        <taxon>Bivalvulida</taxon>
        <taxon>Platysporina</taxon>
        <taxon>Myxobolidae</taxon>
        <taxon>Henneguya</taxon>
    </lineage>
</organism>
<evidence type="ECO:0000313" key="1">
    <source>
        <dbReference type="EMBL" id="NDJ93207.1"/>
    </source>
</evidence>
<proteinExistence type="predicted"/>